<proteinExistence type="predicted"/>
<dbReference type="AlphaFoldDB" id="A0A8L8KM76"/>
<organism evidence="1 2">
    <name type="scientific">Heligmosomoides polygyrus</name>
    <name type="common">Parasitic roundworm</name>
    <dbReference type="NCBI Taxonomy" id="6339"/>
    <lineage>
        <taxon>Eukaryota</taxon>
        <taxon>Metazoa</taxon>
        <taxon>Ecdysozoa</taxon>
        <taxon>Nematoda</taxon>
        <taxon>Chromadorea</taxon>
        <taxon>Rhabditida</taxon>
        <taxon>Rhabditina</taxon>
        <taxon>Rhabditomorpha</taxon>
        <taxon>Strongyloidea</taxon>
        <taxon>Heligmosomidae</taxon>
        <taxon>Heligmosomoides</taxon>
    </lineage>
</organism>
<evidence type="ECO:0000313" key="2">
    <source>
        <dbReference type="WBParaSite" id="HPBE_0001835701-mRNA-1"/>
    </source>
</evidence>
<sequence>LFFKQSDVINIGLFWWPGFTFSQSWCTKWVLLLNSDSETCFEGIFNKDPPTYATRFHKLRFADCVAPGDATAARRNYLRYEDMQGSN</sequence>
<keyword evidence="1" id="KW-1185">Reference proteome</keyword>
<protein>
    <submittedName>
        <fullName evidence="2">Secreted protein</fullName>
    </submittedName>
</protein>
<dbReference type="WBParaSite" id="HPBE_0001835701-mRNA-1">
    <property type="protein sequence ID" value="HPBE_0001835701-mRNA-1"/>
    <property type="gene ID" value="HPBE_0001835701"/>
</dbReference>
<name>A0A8L8KM76_HELPZ</name>
<evidence type="ECO:0000313" key="1">
    <source>
        <dbReference type="Proteomes" id="UP000050761"/>
    </source>
</evidence>
<accession>A0A8L8KM76</accession>
<reference evidence="2" key="1">
    <citation type="submission" date="2019-09" db="UniProtKB">
        <authorList>
            <consortium name="WormBaseParasite"/>
        </authorList>
    </citation>
    <scope>IDENTIFICATION</scope>
</reference>
<dbReference type="Proteomes" id="UP000050761">
    <property type="component" value="Unassembled WGS sequence"/>
</dbReference>